<dbReference type="CDD" id="cd09990">
    <property type="entry name" value="Agmatinase-like"/>
    <property type="match status" value="1"/>
</dbReference>
<dbReference type="InterPro" id="IPR006035">
    <property type="entry name" value="Ureohydrolase"/>
</dbReference>
<feature type="binding site" evidence="3">
    <location>
        <position position="158"/>
    </location>
    <ligand>
        <name>Mn(2+)</name>
        <dbReference type="ChEBI" id="CHEBI:29035"/>
        <label>1</label>
    </ligand>
</feature>
<comment type="similarity">
    <text evidence="4">Belongs to the arginase family.</text>
</comment>
<feature type="binding site" evidence="3">
    <location>
        <position position="156"/>
    </location>
    <ligand>
        <name>Mn(2+)</name>
        <dbReference type="ChEBI" id="CHEBI:29035"/>
        <label>1</label>
    </ligand>
</feature>
<dbReference type="GO" id="GO:0033389">
    <property type="term" value="P:putrescine biosynthetic process from arginine, via agmatine"/>
    <property type="evidence" value="ECO:0007669"/>
    <property type="project" value="TreeGrafter"/>
</dbReference>
<accession>A0A3P1VSY7</accession>
<dbReference type="SUPFAM" id="SSF52768">
    <property type="entry name" value="Arginase/deacetylase"/>
    <property type="match status" value="1"/>
</dbReference>
<dbReference type="GO" id="GO:0046872">
    <property type="term" value="F:metal ion binding"/>
    <property type="evidence" value="ECO:0007669"/>
    <property type="project" value="UniProtKB-KW"/>
</dbReference>
<name>A0A3P1VSY7_FUSNU</name>
<dbReference type="PANTHER" id="PTHR11358:SF26">
    <property type="entry name" value="GUANIDINO ACID HYDROLASE, MITOCHONDRIAL"/>
    <property type="match status" value="1"/>
</dbReference>
<evidence type="ECO:0000256" key="3">
    <source>
        <dbReference type="PIRSR" id="PIRSR036979-1"/>
    </source>
</evidence>
<feature type="binding site" evidence="3">
    <location>
        <position position="160"/>
    </location>
    <ligand>
        <name>Mn(2+)</name>
        <dbReference type="ChEBI" id="CHEBI:29035"/>
        <label>1</label>
    </ligand>
</feature>
<evidence type="ECO:0000313" key="5">
    <source>
        <dbReference type="EMBL" id="RRD37424.1"/>
    </source>
</evidence>
<dbReference type="Pfam" id="PF00491">
    <property type="entry name" value="Arginase"/>
    <property type="match status" value="1"/>
</dbReference>
<feature type="binding site" evidence="3">
    <location>
        <position position="249"/>
    </location>
    <ligand>
        <name>Mn(2+)</name>
        <dbReference type="ChEBI" id="CHEBI:29035"/>
        <label>1</label>
    </ligand>
</feature>
<gene>
    <name evidence="5" type="ORF">EII28_05155</name>
</gene>
<evidence type="ECO:0000256" key="4">
    <source>
        <dbReference type="PROSITE-ProRule" id="PRU00742"/>
    </source>
</evidence>
<dbReference type="PROSITE" id="PS51409">
    <property type="entry name" value="ARGINASE_2"/>
    <property type="match status" value="1"/>
</dbReference>
<dbReference type="EMBL" id="RQZD01000009">
    <property type="protein sequence ID" value="RRD37424.1"/>
    <property type="molecule type" value="Genomic_DNA"/>
</dbReference>
<keyword evidence="3" id="KW-0464">Manganese</keyword>
<evidence type="ECO:0000256" key="1">
    <source>
        <dbReference type="ARBA" id="ARBA00022723"/>
    </source>
</evidence>
<dbReference type="InterPro" id="IPR023696">
    <property type="entry name" value="Ureohydrolase_dom_sf"/>
</dbReference>
<organism evidence="5">
    <name type="scientific">Fusobacterium nucleatum</name>
    <dbReference type="NCBI Taxonomy" id="851"/>
    <lineage>
        <taxon>Bacteria</taxon>
        <taxon>Fusobacteriati</taxon>
        <taxon>Fusobacteriota</taxon>
        <taxon>Fusobacteriia</taxon>
        <taxon>Fusobacteriales</taxon>
        <taxon>Fusobacteriaceae</taxon>
        <taxon>Fusobacterium</taxon>
    </lineage>
</organism>
<feature type="binding site" evidence="3">
    <location>
        <position position="251"/>
    </location>
    <ligand>
        <name>Mn(2+)</name>
        <dbReference type="ChEBI" id="CHEBI:29035"/>
        <label>1</label>
    </ligand>
</feature>
<dbReference type="AlphaFoldDB" id="A0A3P1VSY7"/>
<dbReference type="PANTHER" id="PTHR11358">
    <property type="entry name" value="ARGINASE/AGMATINASE"/>
    <property type="match status" value="1"/>
</dbReference>
<keyword evidence="2" id="KW-0378">Hydrolase</keyword>
<comment type="cofactor">
    <cofactor evidence="3">
        <name>Mn(2+)</name>
        <dbReference type="ChEBI" id="CHEBI:29035"/>
    </cofactor>
    <text evidence="3">Binds 2 manganese ions per subunit.</text>
</comment>
<dbReference type="Gene3D" id="3.40.800.10">
    <property type="entry name" value="Ureohydrolase domain"/>
    <property type="match status" value="1"/>
</dbReference>
<dbReference type="PIRSF" id="PIRSF036979">
    <property type="entry name" value="Arginase"/>
    <property type="match status" value="1"/>
</dbReference>
<sequence length="326" mass="36450">MKDKPICYVPERKIPEIFSGVPTFLGLPKIQSKEDLKNYDIVFMGVPWEGICTYGKFSGCELSTKNIRNASTRYGAYLPEFDLDAFDYFSGGDFGDCAIENGNYDFSFDSIRKKYSQILEENKIPIVFGGDHSISFPLISEFAKKHKGKIGIIHFDAHMDNMESYGKEKLARCSPFYRLYEDLNIDPAKMVHFGIRGPRNNPNALKTAKKFGATVITGMEIKENGWLNSIKKAIEIASKDTEAFYVTVCSDILDIANNPAGPPDPCGMTTYELAMMLHECGKAGASAFDFVELYPGKDPSNTSGHVATWMSIYLLVGLTKFKFNLK</sequence>
<protein>
    <submittedName>
        <fullName evidence="5">Arginase</fullName>
    </submittedName>
</protein>
<feature type="binding site" evidence="3">
    <location>
        <position position="132"/>
    </location>
    <ligand>
        <name>Mn(2+)</name>
        <dbReference type="ChEBI" id="CHEBI:29035"/>
        <label>1</label>
    </ligand>
</feature>
<evidence type="ECO:0000256" key="2">
    <source>
        <dbReference type="ARBA" id="ARBA00022801"/>
    </source>
</evidence>
<proteinExistence type="inferred from homology"/>
<dbReference type="GO" id="GO:0008783">
    <property type="term" value="F:agmatinase activity"/>
    <property type="evidence" value="ECO:0007669"/>
    <property type="project" value="TreeGrafter"/>
</dbReference>
<comment type="caution">
    <text evidence="5">The sequence shown here is derived from an EMBL/GenBank/DDBJ whole genome shotgun (WGS) entry which is preliminary data.</text>
</comment>
<reference evidence="5" key="1">
    <citation type="submission" date="2018-11" db="EMBL/GenBank/DDBJ databases">
        <title>Genomes From Bacteria Associated with the Canine Oral Cavity: a Test Case for Automated Genome-Based Taxonomic Assignment.</title>
        <authorList>
            <person name="Coil D.A."/>
            <person name="Jospin G."/>
            <person name="Darling A.E."/>
            <person name="Wallis C."/>
            <person name="Davis I.J."/>
            <person name="Harris S."/>
            <person name="Eisen J.A."/>
            <person name="Holcombe L.J."/>
            <person name="O'Flynn C."/>
        </authorList>
    </citation>
    <scope>NUCLEOTIDE SEQUENCE [LARGE SCALE GENOMIC DNA]</scope>
    <source>
        <strain evidence="5">OH5060</strain>
    </source>
</reference>
<keyword evidence="1 3" id="KW-0479">Metal-binding</keyword>